<organism evidence="1 2">
    <name type="scientific">Thalassococcus profundi</name>
    <dbReference type="NCBI Taxonomy" id="2282382"/>
    <lineage>
        <taxon>Bacteria</taxon>
        <taxon>Pseudomonadati</taxon>
        <taxon>Pseudomonadota</taxon>
        <taxon>Alphaproteobacteria</taxon>
        <taxon>Rhodobacterales</taxon>
        <taxon>Roseobacteraceae</taxon>
        <taxon>Thalassococcus</taxon>
    </lineage>
</organism>
<comment type="caution">
    <text evidence="1">The sequence shown here is derived from an EMBL/GenBank/DDBJ whole genome shotgun (WGS) entry which is preliminary data.</text>
</comment>
<dbReference type="OrthoDB" id="4404538at2"/>
<keyword evidence="2" id="KW-1185">Reference proteome</keyword>
<dbReference type="InterPro" id="IPR018697">
    <property type="entry name" value="DUF2199"/>
</dbReference>
<dbReference type="EMBL" id="QPMK01000005">
    <property type="protein sequence ID" value="RDD66668.1"/>
    <property type="molecule type" value="Genomic_DNA"/>
</dbReference>
<reference evidence="1 2" key="1">
    <citation type="submission" date="2018-07" db="EMBL/GenBank/DDBJ databases">
        <title>Thalassococcus profundi sp. nov., a marine bacterium isolated from deep seawater of Okinawa Trough.</title>
        <authorList>
            <person name="Yu M."/>
        </authorList>
    </citation>
    <scope>NUCLEOTIDE SEQUENCE [LARGE SCALE GENOMIC DNA]</scope>
    <source>
        <strain evidence="1 2">WRAS1</strain>
    </source>
</reference>
<dbReference type="Pfam" id="PF09965">
    <property type="entry name" value="DUF2199"/>
    <property type="match status" value="1"/>
</dbReference>
<protein>
    <submittedName>
        <fullName evidence="1">DUF2199 domain-containing protein</fullName>
    </submittedName>
</protein>
<evidence type="ECO:0000313" key="2">
    <source>
        <dbReference type="Proteomes" id="UP000253977"/>
    </source>
</evidence>
<proteinExistence type="predicted"/>
<name>A0A369TN38_9RHOB</name>
<dbReference type="AlphaFoldDB" id="A0A369TN38"/>
<dbReference type="RefSeq" id="WP_114510718.1">
    <property type="nucleotide sequence ID" value="NZ_QPMK01000005.1"/>
</dbReference>
<dbReference type="Proteomes" id="UP000253977">
    <property type="component" value="Unassembled WGS sequence"/>
</dbReference>
<sequence length="190" mass="20712">MNLLDLDARWRRFNDPDRACPCCGMRFSGLFDIGFDEPDAWPYGSLRDSDAEELAVGEDKLGSDLCRLGEDRFIRCVLPLPLRGSDETFYFGAWAQVDPADFYAYLDASPGDGPAFAGCPGWLANALPGFDVPEALPCDLRPGGDGECPRLYAHGDTPLVTAQAEGISFDTLLDIYAASGQDIRPHLAQD</sequence>
<evidence type="ECO:0000313" key="1">
    <source>
        <dbReference type="EMBL" id="RDD66668.1"/>
    </source>
</evidence>
<accession>A0A369TN38</accession>
<gene>
    <name evidence="1" type="ORF">DU478_09515</name>
</gene>